<dbReference type="AlphaFoldDB" id="A0A6J4U7F9"/>
<evidence type="ECO:0000313" key="2">
    <source>
        <dbReference type="EMBL" id="CAA9542899.1"/>
    </source>
</evidence>
<evidence type="ECO:0000256" key="1">
    <source>
        <dbReference type="SAM" id="MobiDB-lite"/>
    </source>
</evidence>
<feature type="region of interest" description="Disordered" evidence="1">
    <location>
        <begin position="23"/>
        <end position="72"/>
    </location>
</feature>
<gene>
    <name evidence="2" type="ORF">AVDCRST_MAG49-1047</name>
</gene>
<accession>A0A6J4U7F9</accession>
<proteinExistence type="predicted"/>
<name>A0A6J4U7F9_9BACT</name>
<sequence length="98" mass="10509">MARAGTGLTRNASVRWWYGRAAGRVHPEQAPSSEARAPSRLKPTEDPPGEGTGDQWVPYQTDTAALSTAPRPRRFVARVSLAADGRASRLTGGHEPTT</sequence>
<reference evidence="2" key="1">
    <citation type="submission" date="2020-02" db="EMBL/GenBank/DDBJ databases">
        <authorList>
            <person name="Meier V. D."/>
        </authorList>
    </citation>
    <scope>NUCLEOTIDE SEQUENCE</scope>
    <source>
        <strain evidence="2">AVDCRST_MAG49</strain>
    </source>
</reference>
<dbReference type="EMBL" id="CADCWG010000063">
    <property type="protein sequence ID" value="CAA9542899.1"/>
    <property type="molecule type" value="Genomic_DNA"/>
</dbReference>
<organism evidence="2">
    <name type="scientific">uncultured Thermomicrobiales bacterium</name>
    <dbReference type="NCBI Taxonomy" id="1645740"/>
    <lineage>
        <taxon>Bacteria</taxon>
        <taxon>Pseudomonadati</taxon>
        <taxon>Thermomicrobiota</taxon>
        <taxon>Thermomicrobia</taxon>
        <taxon>Thermomicrobiales</taxon>
        <taxon>environmental samples</taxon>
    </lineage>
</organism>
<protein>
    <submittedName>
        <fullName evidence="2">Uncharacterized protein</fullName>
    </submittedName>
</protein>